<evidence type="ECO:0000313" key="1">
    <source>
        <dbReference type="EMBL" id="CAH6720900.1"/>
    </source>
</evidence>
<sequence length="268" mass="30856">MFKNWAKLKDKVKRSLEELSRNLEQSYPQRVPVRVPVPQPTPKKFRRFYSTSITPSALTPIHDDLLKFQRFIPNSISKFIPKYSVSSFRHNNSNFKPVIGIKASFLPPISIISLIKSINTYDRSNFYDSITKKYQPMGCNIQISHSEPKVEKFNDLENLSSILASKIDSLKQTLNDVNSLLNIGNLPVSTKNDKIVIHFNNSLKSEVRNLLIDHNINYYPIKDNNVNLKDLNNGLYEESHINEINNEVNNDIRVKFGLDNYSIDSNSI</sequence>
<organism evidence="1 2">
    <name type="scientific">[Candida] jaroonii</name>
    <dbReference type="NCBI Taxonomy" id="467808"/>
    <lineage>
        <taxon>Eukaryota</taxon>
        <taxon>Fungi</taxon>
        <taxon>Dikarya</taxon>
        <taxon>Ascomycota</taxon>
        <taxon>Saccharomycotina</taxon>
        <taxon>Pichiomycetes</taxon>
        <taxon>Debaryomycetaceae</taxon>
        <taxon>Yamadazyma</taxon>
    </lineage>
</organism>
<keyword evidence="2" id="KW-1185">Reference proteome</keyword>
<dbReference type="Proteomes" id="UP001152531">
    <property type="component" value="Unassembled WGS sequence"/>
</dbReference>
<protein>
    <submittedName>
        <fullName evidence="1">Uncharacterized protein</fullName>
    </submittedName>
</protein>
<proteinExistence type="predicted"/>
<accession>A0ACA9Y7C9</accession>
<comment type="caution">
    <text evidence="1">The sequence shown here is derived from an EMBL/GenBank/DDBJ whole genome shotgun (WGS) entry which is preliminary data.</text>
</comment>
<evidence type="ECO:0000313" key="2">
    <source>
        <dbReference type="Proteomes" id="UP001152531"/>
    </source>
</evidence>
<name>A0ACA9Y7C9_9ASCO</name>
<reference evidence="1" key="1">
    <citation type="submission" date="2022-06" db="EMBL/GenBank/DDBJ databases">
        <authorList>
            <person name="Legras J.-L."/>
            <person name="Devillers H."/>
            <person name="Grondin C."/>
        </authorList>
    </citation>
    <scope>NUCLEOTIDE SEQUENCE</scope>
    <source>
        <strain evidence="1">CLIB 1444</strain>
    </source>
</reference>
<dbReference type="EMBL" id="CALSDN010000004">
    <property type="protein sequence ID" value="CAH6720900.1"/>
    <property type="molecule type" value="Genomic_DNA"/>
</dbReference>
<gene>
    <name evidence="1" type="ORF">CLIB1444_04S10462</name>
</gene>